<evidence type="ECO:0000313" key="2">
    <source>
        <dbReference type="Proteomes" id="UP000689195"/>
    </source>
</evidence>
<dbReference type="Proteomes" id="UP000689195">
    <property type="component" value="Unassembled WGS sequence"/>
</dbReference>
<dbReference type="EMBL" id="CAJJDO010000014">
    <property type="protein sequence ID" value="CAD8145029.1"/>
    <property type="molecule type" value="Genomic_DNA"/>
</dbReference>
<name>A0A8S1T0E9_9CILI</name>
<keyword evidence="2" id="KW-1185">Reference proteome</keyword>
<organism evidence="1 2">
    <name type="scientific">Paramecium pentaurelia</name>
    <dbReference type="NCBI Taxonomy" id="43138"/>
    <lineage>
        <taxon>Eukaryota</taxon>
        <taxon>Sar</taxon>
        <taxon>Alveolata</taxon>
        <taxon>Ciliophora</taxon>
        <taxon>Intramacronucleata</taxon>
        <taxon>Oligohymenophorea</taxon>
        <taxon>Peniculida</taxon>
        <taxon>Parameciidae</taxon>
        <taxon>Paramecium</taxon>
    </lineage>
</organism>
<comment type="caution">
    <text evidence="1">The sequence shown here is derived from an EMBL/GenBank/DDBJ whole genome shotgun (WGS) entry which is preliminary data.</text>
</comment>
<proteinExistence type="predicted"/>
<evidence type="ECO:0000313" key="1">
    <source>
        <dbReference type="EMBL" id="CAD8145029.1"/>
    </source>
</evidence>
<reference evidence="1" key="1">
    <citation type="submission" date="2021-01" db="EMBL/GenBank/DDBJ databases">
        <authorList>
            <consortium name="Genoscope - CEA"/>
            <person name="William W."/>
        </authorList>
    </citation>
    <scope>NUCLEOTIDE SEQUENCE</scope>
</reference>
<accession>A0A8S1T0E9</accession>
<sequence>MNDWQSNYSPSLASTFGPWYPSSAKNKMVKAQHNQTLLLEPLGQKFHSRIQSRTSVPKRRAISVQRRLLTAPTMDTTTKVQKQRTLPEPVLLNLTQEPLYVRSNKNVQDILKKLQYYRYNERILIS</sequence>
<gene>
    <name evidence="1" type="ORF">PPENT_87.1.T0140039</name>
</gene>
<protein>
    <submittedName>
        <fullName evidence="1">Uncharacterized protein</fullName>
    </submittedName>
</protein>
<dbReference type="AlphaFoldDB" id="A0A8S1T0E9"/>
<dbReference type="OrthoDB" id="10297203at2759"/>